<dbReference type="EMBL" id="BSRX01000002">
    <property type="protein sequence ID" value="GLW52498.1"/>
    <property type="molecule type" value="Genomic_DNA"/>
</dbReference>
<dbReference type="Proteomes" id="UP001165143">
    <property type="component" value="Unassembled WGS sequence"/>
</dbReference>
<gene>
    <name evidence="2" type="ORF">Kpho01_05090</name>
</gene>
<accession>A0A9W6ULU4</accession>
<organism evidence="2 3">
    <name type="scientific">Kitasatospora phosalacinea</name>
    <dbReference type="NCBI Taxonomy" id="2065"/>
    <lineage>
        <taxon>Bacteria</taxon>
        <taxon>Bacillati</taxon>
        <taxon>Actinomycetota</taxon>
        <taxon>Actinomycetes</taxon>
        <taxon>Kitasatosporales</taxon>
        <taxon>Streptomycetaceae</taxon>
        <taxon>Kitasatospora</taxon>
    </lineage>
</organism>
<name>A0A9W6ULU4_9ACTN</name>
<sequence>MAQRAAQAARTGRPFRARYCLAAMAAGWACSWFAFRADGGVQQLIGRCQDSPGIPGYALLLAWAGPLLSAAAALRAVRLAALTQRETSRPISAGGCLLFVALPTALLFGAFQYAVLQDARGYDGPQHSPCAGAAPAADRAYGNLSRPGRV</sequence>
<feature type="transmembrane region" description="Helical" evidence="1">
    <location>
        <begin position="17"/>
        <end position="35"/>
    </location>
</feature>
<dbReference type="AlphaFoldDB" id="A0A9W6ULU4"/>
<keyword evidence="1" id="KW-0812">Transmembrane</keyword>
<protein>
    <submittedName>
        <fullName evidence="2">Uncharacterized protein</fullName>
    </submittedName>
</protein>
<evidence type="ECO:0000256" key="1">
    <source>
        <dbReference type="SAM" id="Phobius"/>
    </source>
</evidence>
<comment type="caution">
    <text evidence="2">The sequence shown here is derived from an EMBL/GenBank/DDBJ whole genome shotgun (WGS) entry which is preliminary data.</text>
</comment>
<evidence type="ECO:0000313" key="3">
    <source>
        <dbReference type="Proteomes" id="UP001165143"/>
    </source>
</evidence>
<keyword evidence="1" id="KW-1133">Transmembrane helix</keyword>
<evidence type="ECO:0000313" key="2">
    <source>
        <dbReference type="EMBL" id="GLW52498.1"/>
    </source>
</evidence>
<proteinExistence type="predicted"/>
<keyword evidence="1" id="KW-0472">Membrane</keyword>
<feature type="transmembrane region" description="Helical" evidence="1">
    <location>
        <begin position="55"/>
        <end position="74"/>
    </location>
</feature>
<reference evidence="2" key="1">
    <citation type="submission" date="2023-02" db="EMBL/GenBank/DDBJ databases">
        <title>Kitasatospora phosalacinea NBRC 14362.</title>
        <authorList>
            <person name="Ichikawa N."/>
            <person name="Sato H."/>
            <person name="Tonouchi N."/>
        </authorList>
    </citation>
    <scope>NUCLEOTIDE SEQUENCE</scope>
    <source>
        <strain evidence="2">NBRC 14362</strain>
    </source>
</reference>
<feature type="transmembrane region" description="Helical" evidence="1">
    <location>
        <begin position="95"/>
        <end position="115"/>
    </location>
</feature>